<gene>
    <name evidence="3" type="ORF">GCM10023340_20780</name>
</gene>
<protein>
    <submittedName>
        <fullName evidence="3">Uncharacterized protein</fullName>
    </submittedName>
</protein>
<evidence type="ECO:0000256" key="2">
    <source>
        <dbReference type="SAM" id="SignalP"/>
    </source>
</evidence>
<dbReference type="Proteomes" id="UP001500221">
    <property type="component" value="Unassembled WGS sequence"/>
</dbReference>
<dbReference type="InterPro" id="IPR006311">
    <property type="entry name" value="TAT_signal"/>
</dbReference>
<keyword evidence="2" id="KW-0732">Signal</keyword>
<keyword evidence="4" id="KW-1185">Reference proteome</keyword>
<evidence type="ECO:0000313" key="4">
    <source>
        <dbReference type="Proteomes" id="UP001500221"/>
    </source>
</evidence>
<feature type="signal peptide" evidence="2">
    <location>
        <begin position="1"/>
        <end position="26"/>
    </location>
</feature>
<proteinExistence type="predicted"/>
<name>A0ABP9PK24_9ACTN</name>
<reference evidence="4" key="1">
    <citation type="journal article" date="2019" name="Int. J. Syst. Evol. Microbiol.">
        <title>The Global Catalogue of Microorganisms (GCM) 10K type strain sequencing project: providing services to taxonomists for standard genome sequencing and annotation.</title>
        <authorList>
            <consortium name="The Broad Institute Genomics Platform"/>
            <consortium name="The Broad Institute Genome Sequencing Center for Infectious Disease"/>
            <person name="Wu L."/>
            <person name="Ma J."/>
        </authorList>
    </citation>
    <scope>NUCLEOTIDE SEQUENCE [LARGE SCALE GENOMIC DNA]</scope>
    <source>
        <strain evidence="4">JCM 18459</strain>
    </source>
</reference>
<comment type="caution">
    <text evidence="3">The sequence shown here is derived from an EMBL/GenBank/DDBJ whole genome shotgun (WGS) entry which is preliminary data.</text>
</comment>
<feature type="compositionally biased region" description="Low complexity" evidence="1">
    <location>
        <begin position="35"/>
        <end position="50"/>
    </location>
</feature>
<evidence type="ECO:0000256" key="1">
    <source>
        <dbReference type="SAM" id="MobiDB-lite"/>
    </source>
</evidence>
<dbReference type="RefSeq" id="WP_345457950.1">
    <property type="nucleotide sequence ID" value="NZ_BAABKG010000002.1"/>
</dbReference>
<dbReference type="EMBL" id="BAABKG010000002">
    <property type="protein sequence ID" value="GAA5147808.1"/>
    <property type="molecule type" value="Genomic_DNA"/>
</dbReference>
<evidence type="ECO:0000313" key="3">
    <source>
        <dbReference type="EMBL" id="GAA5147808.1"/>
    </source>
</evidence>
<feature type="region of interest" description="Disordered" evidence="1">
    <location>
        <begin position="35"/>
        <end position="54"/>
    </location>
</feature>
<feature type="chain" id="PRO_5047358769" evidence="2">
    <location>
        <begin position="27"/>
        <end position="271"/>
    </location>
</feature>
<organism evidence="3 4">
    <name type="scientific">Nocardioides marinquilinus</name>
    <dbReference type="NCBI Taxonomy" id="1210400"/>
    <lineage>
        <taxon>Bacteria</taxon>
        <taxon>Bacillati</taxon>
        <taxon>Actinomycetota</taxon>
        <taxon>Actinomycetes</taxon>
        <taxon>Propionibacteriales</taxon>
        <taxon>Nocardioidaceae</taxon>
        <taxon>Nocardioides</taxon>
    </lineage>
</organism>
<accession>A0ABP9PK24</accession>
<dbReference type="PROSITE" id="PS51318">
    <property type="entry name" value="TAT"/>
    <property type="match status" value="1"/>
</dbReference>
<sequence length="271" mass="28364">MTRSARSTRTLAAAALAGVALTGALAAAPAATAAPASGTTASPASASARADQPVEHQRFSYARLRAPGWTAVRGDGPSDGSVAYRNGADTVTLAWHPRGTERGPYTIGERSGATTMDGDRSPIYVFQGLPTAVGPWVNDHFLTLGSTTLDENQLADLAGQVSRTAYATLEADGWVAPVGNKPADEKLYYVGPDGAALSLNWRPADDFGPKWTRGDRVGTTTLDGDRAVIFKEGGGVFTVVARPRDGRFLTLSTTGVSLRDLRTVAPGVHRR</sequence>